<gene>
    <name evidence="3" type="ORF">Z045_16885</name>
</gene>
<dbReference type="PATRIC" id="fig|1441730.3.peg.3520"/>
<organism evidence="3 4">
    <name type="scientific">Rhodococcus pyridinivorans KG-16</name>
    <dbReference type="NCBI Taxonomy" id="1441730"/>
    <lineage>
        <taxon>Bacteria</taxon>
        <taxon>Bacillati</taxon>
        <taxon>Actinomycetota</taxon>
        <taxon>Actinomycetes</taxon>
        <taxon>Mycobacteriales</taxon>
        <taxon>Nocardiaceae</taxon>
        <taxon>Rhodococcus</taxon>
    </lineage>
</organism>
<keyword evidence="2" id="KW-0472">Membrane</keyword>
<evidence type="ECO:0000256" key="1">
    <source>
        <dbReference type="SAM" id="MobiDB-lite"/>
    </source>
</evidence>
<keyword evidence="2" id="KW-1133">Transmembrane helix</keyword>
<dbReference type="InterPro" id="IPR011746">
    <property type="entry name" value="Trp_synth-assoc_CHP"/>
</dbReference>
<comment type="caution">
    <text evidence="3">The sequence shown here is derived from an EMBL/GenBank/DDBJ whole genome shotgun (WGS) entry which is preliminary data.</text>
</comment>
<reference evidence="3 4" key="2">
    <citation type="journal article" date="2016" name="Genome Announc.">
        <title>Draft Genome Sequence of a Versatile Hydrocarbon-Degrading Bacterium, Rhodococcus pyridinivorans Strain KG-16, Collected from Oil Fields in India.</title>
        <authorList>
            <person name="Aggarwal R.K."/>
            <person name="Dawar C."/>
            <person name="Phanindranath R."/>
            <person name="Mutnuri L."/>
            <person name="Dayal A.M."/>
        </authorList>
    </citation>
    <scope>NUCLEOTIDE SEQUENCE [LARGE SCALE GENOMIC DNA]</scope>
    <source>
        <strain evidence="3 4">KG-16</strain>
    </source>
</reference>
<evidence type="ECO:0000313" key="3">
    <source>
        <dbReference type="EMBL" id="KSZ57638.1"/>
    </source>
</evidence>
<keyword evidence="2" id="KW-0812">Transmembrane</keyword>
<name>A0A0V9UHY6_9NOCA</name>
<evidence type="ECO:0000313" key="4">
    <source>
        <dbReference type="Proteomes" id="UP000053060"/>
    </source>
</evidence>
<protein>
    <submittedName>
        <fullName evidence="3">Membrane protein</fullName>
    </submittedName>
</protein>
<dbReference type="InterPro" id="IPR019051">
    <property type="entry name" value="Trp_biosyn_TM_oprn/chp"/>
</dbReference>
<feature type="transmembrane region" description="Helical" evidence="2">
    <location>
        <begin position="138"/>
        <end position="160"/>
    </location>
</feature>
<feature type="region of interest" description="Disordered" evidence="1">
    <location>
        <begin position="171"/>
        <end position="221"/>
    </location>
</feature>
<evidence type="ECO:0000256" key="2">
    <source>
        <dbReference type="SAM" id="Phobius"/>
    </source>
</evidence>
<dbReference type="EMBL" id="AZXY01000008">
    <property type="protein sequence ID" value="KSZ57638.1"/>
    <property type="molecule type" value="Genomic_DNA"/>
</dbReference>
<proteinExistence type="predicted"/>
<dbReference type="NCBIfam" id="TIGR02234">
    <property type="entry name" value="trp_oprn_chp"/>
    <property type="match status" value="1"/>
</dbReference>
<feature type="transmembrane region" description="Helical" evidence="2">
    <location>
        <begin position="63"/>
        <end position="84"/>
    </location>
</feature>
<feature type="compositionally biased region" description="Basic and acidic residues" evidence="1">
    <location>
        <begin position="177"/>
        <end position="198"/>
    </location>
</feature>
<feature type="transmembrane region" description="Helical" evidence="2">
    <location>
        <begin position="20"/>
        <end position="43"/>
    </location>
</feature>
<sequence length="221" mass="22563">MTAETPDAGPTTGRRRRPTVIAALLLGVGAALLWASSRMTWVTAVSSDGLGIDRVDDLEGGRWAAALTPLALVLLAAVAAVFAVRGLALRLVSLVVAVVAVAAAIPAVRLLTGDADPETAAGVAALPDRATVTAVETYPLPAVLAIVGAVAALAAAVTLWRTPREAAGLSSKYDAPAARREAAARRAETDEPLSERGLWDALDAGEDPTDDGGEGDTDTRR</sequence>
<reference evidence="4" key="1">
    <citation type="submission" date="2015-01" db="EMBL/GenBank/DDBJ databases">
        <title>Draft genome sequence of Rhodococcus pyridinivorans strain KG-16, a hydrocarbon-degrading bacterium.</title>
        <authorList>
            <person name="Aggarwal R.K."/>
            <person name="Dawar C."/>
        </authorList>
    </citation>
    <scope>NUCLEOTIDE SEQUENCE [LARGE SCALE GENOMIC DNA]</scope>
    <source>
        <strain evidence="4">KG-16</strain>
    </source>
</reference>
<dbReference type="Proteomes" id="UP000053060">
    <property type="component" value="Unassembled WGS sequence"/>
</dbReference>
<accession>A0A0V9UHY6</accession>
<dbReference type="AlphaFoldDB" id="A0A0V9UHY6"/>
<dbReference type="Pfam" id="PF09534">
    <property type="entry name" value="Trp_oprn_chp"/>
    <property type="match status" value="1"/>
</dbReference>
<feature type="transmembrane region" description="Helical" evidence="2">
    <location>
        <begin position="91"/>
        <end position="111"/>
    </location>
</feature>
<dbReference type="RefSeq" id="WP_060652876.1">
    <property type="nucleotide sequence ID" value="NZ_AZXY01000008.1"/>
</dbReference>
<feature type="compositionally biased region" description="Acidic residues" evidence="1">
    <location>
        <begin position="203"/>
        <end position="221"/>
    </location>
</feature>